<dbReference type="InterPro" id="IPR037523">
    <property type="entry name" value="VOC_core"/>
</dbReference>
<sequence length="117" mass="12949">MSKDTLINYVELPCRDLPATKAFFAAVFNWTFTDYGPAYVEFHDKGIVGGLYQSELASVTANGAALLVFYSPDLATTQQRIEANGGTIIKPIFDFPGGRRFHFTEPSGNEFAVWSDK</sequence>
<dbReference type="Pfam" id="PF00903">
    <property type="entry name" value="Glyoxalase"/>
    <property type="match status" value="1"/>
</dbReference>
<evidence type="ECO:0000259" key="1">
    <source>
        <dbReference type="PROSITE" id="PS51819"/>
    </source>
</evidence>
<dbReference type="InterPro" id="IPR052164">
    <property type="entry name" value="Anthracycline_SecMetBiosynth"/>
</dbReference>
<gene>
    <name evidence="2" type="ORF">C6Y40_15945</name>
</gene>
<dbReference type="EMBL" id="PVNP01000182">
    <property type="protein sequence ID" value="PRO72551.1"/>
    <property type="molecule type" value="Genomic_DNA"/>
</dbReference>
<organism evidence="2 3">
    <name type="scientific">Alteromonas alba</name>
    <dbReference type="NCBI Taxonomy" id="2079529"/>
    <lineage>
        <taxon>Bacteria</taxon>
        <taxon>Pseudomonadati</taxon>
        <taxon>Pseudomonadota</taxon>
        <taxon>Gammaproteobacteria</taxon>
        <taxon>Alteromonadales</taxon>
        <taxon>Alteromonadaceae</taxon>
        <taxon>Alteromonas/Salinimonas group</taxon>
        <taxon>Alteromonas</taxon>
    </lineage>
</organism>
<dbReference type="PROSITE" id="PS51819">
    <property type="entry name" value="VOC"/>
    <property type="match status" value="1"/>
</dbReference>
<evidence type="ECO:0000313" key="3">
    <source>
        <dbReference type="Proteomes" id="UP000238949"/>
    </source>
</evidence>
<dbReference type="Gene3D" id="3.10.180.10">
    <property type="entry name" value="2,3-Dihydroxybiphenyl 1,2-Dioxygenase, domain 1"/>
    <property type="match status" value="1"/>
</dbReference>
<comment type="caution">
    <text evidence="2">The sequence shown here is derived from an EMBL/GenBank/DDBJ whole genome shotgun (WGS) entry which is preliminary data.</text>
</comment>
<dbReference type="PANTHER" id="PTHR33993:SF1">
    <property type="entry name" value="GLYOXALASE FAMILY PROTEIN"/>
    <property type="match status" value="1"/>
</dbReference>
<dbReference type="CDD" id="cd07247">
    <property type="entry name" value="SgaA_N_like"/>
    <property type="match status" value="1"/>
</dbReference>
<protein>
    <submittedName>
        <fullName evidence="2">Glyoxalase</fullName>
    </submittedName>
</protein>
<dbReference type="PANTHER" id="PTHR33993">
    <property type="entry name" value="GLYOXALASE-RELATED"/>
    <property type="match status" value="1"/>
</dbReference>
<feature type="domain" description="VOC" evidence="1">
    <location>
        <begin position="6"/>
        <end position="116"/>
    </location>
</feature>
<reference evidence="3" key="1">
    <citation type="journal article" date="2020" name="Int. J. Syst. Evol. Microbiol.">
        <title>Alteromonas alba sp. nov., a marine bacterium isolated from the seawater of the West Pacific Ocean.</title>
        <authorList>
            <person name="Sun C."/>
            <person name="Wu Y.-H."/>
            <person name="Xamxidin M."/>
            <person name="Cheng H."/>
            <person name="Xu X.-W."/>
        </authorList>
    </citation>
    <scope>NUCLEOTIDE SEQUENCE [LARGE SCALE GENOMIC DNA]</scope>
    <source>
        <strain evidence="3">190</strain>
    </source>
</reference>
<dbReference type="InterPro" id="IPR029068">
    <property type="entry name" value="Glyas_Bleomycin-R_OHBP_Dase"/>
</dbReference>
<dbReference type="OrthoDB" id="9792323at2"/>
<dbReference type="InterPro" id="IPR004360">
    <property type="entry name" value="Glyas_Fos-R_dOase_dom"/>
</dbReference>
<evidence type="ECO:0000313" key="2">
    <source>
        <dbReference type="EMBL" id="PRO72551.1"/>
    </source>
</evidence>
<keyword evidence="3" id="KW-1185">Reference proteome</keyword>
<accession>A0A2S9V7V9</accession>
<dbReference type="Proteomes" id="UP000238949">
    <property type="component" value="Unassembled WGS sequence"/>
</dbReference>
<dbReference type="RefSeq" id="WP_105935419.1">
    <property type="nucleotide sequence ID" value="NZ_PVNP01000182.1"/>
</dbReference>
<dbReference type="SUPFAM" id="SSF54593">
    <property type="entry name" value="Glyoxalase/Bleomycin resistance protein/Dihydroxybiphenyl dioxygenase"/>
    <property type="match status" value="1"/>
</dbReference>
<dbReference type="AlphaFoldDB" id="A0A2S9V7V9"/>
<proteinExistence type="predicted"/>
<name>A0A2S9V7V9_9ALTE</name>